<dbReference type="InterPro" id="IPR010071">
    <property type="entry name" value="AA_adenyl_dom"/>
</dbReference>
<dbReference type="PROSITE" id="PS00455">
    <property type="entry name" value="AMP_BINDING"/>
    <property type="match status" value="1"/>
</dbReference>
<feature type="domain" description="AMP-binding enzyme C-terminal" evidence="2">
    <location>
        <begin position="403"/>
        <end position="477"/>
    </location>
</feature>
<sequence>MKDTIYALFQNVVANNKHKTAIVENNRTMTFGELSNLASIIAGTFPEKISSIGIVMSHRAEMIAAMLAVLKCGARYVPAEPSFPTGRIHYMMDEAKVDFILTERGCTDKLNGFPLRLAECEICGLDAPATKRTDEQSPEQPAYVLYTSGTTGRPKGVCITNRNVCHYVRAFNDEFHLNGEDIMLQYSVCTFDIFVEEVFASLLNGAAIAIPSEEDKADIHSLMKFVEKHHVTMISGFPYLLAEMNHLPKIPSSLRLLISGGDVLRGVYVDHLLEQADVYNTYGPSETTVCASYYHCNGGTVLADGTYPIGLPVKGSTIRILDANGKELPAGETGEICICGGGVSLGYIGNRKEENKAFEALPDGNIMYRSGDLGYFLPDGNIAFLHRKDTQIMIYGKRVEVSEVESRLYQCKSVQQAIVRAFTDENGLSYMTAYVVPAHQTIKVSAVKKELSENLTSFMIPEFFVKMPFIPLNTNGKPDMTKLPVVMKAGDF</sequence>
<dbReference type="Gene3D" id="3.40.50.12780">
    <property type="entry name" value="N-terminal domain of ligase-like"/>
    <property type="match status" value="1"/>
</dbReference>
<dbReference type="InterPro" id="IPR025110">
    <property type="entry name" value="AMP-bd_C"/>
</dbReference>
<evidence type="ECO:0000313" key="3">
    <source>
        <dbReference type="EMBL" id="HIQ79862.1"/>
    </source>
</evidence>
<dbReference type="GO" id="GO:0044550">
    <property type="term" value="P:secondary metabolite biosynthetic process"/>
    <property type="evidence" value="ECO:0007669"/>
    <property type="project" value="TreeGrafter"/>
</dbReference>
<dbReference type="GO" id="GO:0031177">
    <property type="term" value="F:phosphopantetheine binding"/>
    <property type="evidence" value="ECO:0007669"/>
    <property type="project" value="TreeGrafter"/>
</dbReference>
<dbReference type="SUPFAM" id="SSF56801">
    <property type="entry name" value="Acetyl-CoA synthetase-like"/>
    <property type="match status" value="1"/>
</dbReference>
<dbReference type="PANTHER" id="PTHR45527:SF1">
    <property type="entry name" value="FATTY ACID SYNTHASE"/>
    <property type="match status" value="1"/>
</dbReference>
<comment type="caution">
    <text evidence="3">The sequence shown here is derived from an EMBL/GenBank/DDBJ whole genome shotgun (WGS) entry which is preliminary data.</text>
</comment>
<dbReference type="InterPro" id="IPR042099">
    <property type="entry name" value="ANL_N_sf"/>
</dbReference>
<dbReference type="GO" id="GO:0043041">
    <property type="term" value="P:amino acid activation for nonribosomal peptide biosynthetic process"/>
    <property type="evidence" value="ECO:0007669"/>
    <property type="project" value="TreeGrafter"/>
</dbReference>
<gene>
    <name evidence="3" type="ORF">IAD32_01075</name>
</gene>
<dbReference type="InterPro" id="IPR045851">
    <property type="entry name" value="AMP-bd_C_sf"/>
</dbReference>
<feature type="domain" description="AMP-dependent synthetase/ligase" evidence="1">
    <location>
        <begin position="9"/>
        <end position="347"/>
    </location>
</feature>
<reference evidence="3" key="2">
    <citation type="journal article" date="2021" name="PeerJ">
        <title>Extensive microbial diversity within the chicken gut microbiome revealed by metagenomics and culture.</title>
        <authorList>
            <person name="Gilroy R."/>
            <person name="Ravi A."/>
            <person name="Getino M."/>
            <person name="Pursley I."/>
            <person name="Horton D.L."/>
            <person name="Alikhan N.F."/>
            <person name="Baker D."/>
            <person name="Gharbi K."/>
            <person name="Hall N."/>
            <person name="Watson M."/>
            <person name="Adriaenssens E.M."/>
            <person name="Foster-Nyarko E."/>
            <person name="Jarju S."/>
            <person name="Secka A."/>
            <person name="Antonio M."/>
            <person name="Oren A."/>
            <person name="Chaudhuri R.R."/>
            <person name="La Ragione R."/>
            <person name="Hildebrand F."/>
            <person name="Pallen M.J."/>
        </authorList>
    </citation>
    <scope>NUCLEOTIDE SEQUENCE</scope>
    <source>
        <strain evidence="3">ChiSjej1B19-3389</strain>
    </source>
</reference>
<dbReference type="EMBL" id="DVFW01000006">
    <property type="protein sequence ID" value="HIQ79862.1"/>
    <property type="molecule type" value="Genomic_DNA"/>
</dbReference>
<proteinExistence type="predicted"/>
<dbReference type="GO" id="GO:0005737">
    <property type="term" value="C:cytoplasm"/>
    <property type="evidence" value="ECO:0007669"/>
    <property type="project" value="TreeGrafter"/>
</dbReference>
<dbReference type="InterPro" id="IPR000873">
    <property type="entry name" value="AMP-dep_synth/lig_dom"/>
</dbReference>
<organism evidence="3 4">
    <name type="scientific">Candidatus Scatavimonas merdigallinarum</name>
    <dbReference type="NCBI Taxonomy" id="2840914"/>
    <lineage>
        <taxon>Bacteria</taxon>
        <taxon>Bacillati</taxon>
        <taxon>Bacillota</taxon>
        <taxon>Clostridia</taxon>
        <taxon>Eubacteriales</taxon>
        <taxon>Oscillospiraceae</taxon>
        <taxon>Oscillospiraceae incertae sedis</taxon>
        <taxon>Candidatus Scatavimonas</taxon>
    </lineage>
</organism>
<evidence type="ECO:0000313" key="4">
    <source>
        <dbReference type="Proteomes" id="UP000886787"/>
    </source>
</evidence>
<dbReference type="CDD" id="cd05930">
    <property type="entry name" value="A_NRPS"/>
    <property type="match status" value="1"/>
</dbReference>
<dbReference type="Proteomes" id="UP000886787">
    <property type="component" value="Unassembled WGS sequence"/>
</dbReference>
<accession>A0A9D0ZGS1</accession>
<dbReference type="Pfam" id="PF00501">
    <property type="entry name" value="AMP-binding"/>
    <property type="match status" value="1"/>
</dbReference>
<name>A0A9D0ZGS1_9FIRM</name>
<dbReference type="Pfam" id="PF13193">
    <property type="entry name" value="AMP-binding_C"/>
    <property type="match status" value="1"/>
</dbReference>
<evidence type="ECO:0000259" key="1">
    <source>
        <dbReference type="Pfam" id="PF00501"/>
    </source>
</evidence>
<dbReference type="NCBIfam" id="TIGR01733">
    <property type="entry name" value="AA-adenyl-dom"/>
    <property type="match status" value="1"/>
</dbReference>
<reference evidence="3" key="1">
    <citation type="submission" date="2020-10" db="EMBL/GenBank/DDBJ databases">
        <authorList>
            <person name="Gilroy R."/>
        </authorList>
    </citation>
    <scope>NUCLEOTIDE SEQUENCE</scope>
    <source>
        <strain evidence="3">ChiSjej1B19-3389</strain>
    </source>
</reference>
<dbReference type="AlphaFoldDB" id="A0A9D0ZGS1"/>
<dbReference type="InterPro" id="IPR020845">
    <property type="entry name" value="AMP-binding_CS"/>
</dbReference>
<dbReference type="PANTHER" id="PTHR45527">
    <property type="entry name" value="NONRIBOSOMAL PEPTIDE SYNTHETASE"/>
    <property type="match status" value="1"/>
</dbReference>
<protein>
    <submittedName>
        <fullName evidence="3">Amino acid adenylation domain-containing protein</fullName>
    </submittedName>
</protein>
<evidence type="ECO:0000259" key="2">
    <source>
        <dbReference type="Pfam" id="PF13193"/>
    </source>
</evidence>
<dbReference type="Gene3D" id="3.30.300.30">
    <property type="match status" value="1"/>
</dbReference>